<gene>
    <name evidence="9" type="ORF">F3K02_06160</name>
</gene>
<evidence type="ECO:0000256" key="7">
    <source>
        <dbReference type="RuleBase" id="RU003879"/>
    </source>
</evidence>
<evidence type="ECO:0000256" key="5">
    <source>
        <dbReference type="ARBA" id="ARBA00022989"/>
    </source>
</evidence>
<dbReference type="Gene3D" id="3.30.420.270">
    <property type="match status" value="1"/>
</dbReference>
<evidence type="ECO:0000256" key="1">
    <source>
        <dbReference type="ARBA" id="ARBA00004162"/>
    </source>
</evidence>
<dbReference type="GO" id="GO:0015031">
    <property type="term" value="P:protein transport"/>
    <property type="evidence" value="ECO:0007669"/>
    <property type="project" value="UniProtKB-KW"/>
</dbReference>
<dbReference type="Pfam" id="PF02472">
    <property type="entry name" value="ExbD"/>
    <property type="match status" value="1"/>
</dbReference>
<dbReference type="GO" id="GO:0005886">
    <property type="term" value="C:plasma membrane"/>
    <property type="evidence" value="ECO:0007669"/>
    <property type="project" value="UniProtKB-SubCell"/>
</dbReference>
<dbReference type="InterPro" id="IPR003400">
    <property type="entry name" value="ExbD"/>
</dbReference>
<evidence type="ECO:0000256" key="4">
    <source>
        <dbReference type="ARBA" id="ARBA00022692"/>
    </source>
</evidence>
<evidence type="ECO:0000313" key="9">
    <source>
        <dbReference type="EMBL" id="NWF44837.1"/>
    </source>
</evidence>
<comment type="subcellular location">
    <subcellularLocation>
        <location evidence="1">Cell membrane</location>
        <topology evidence="1">Single-pass membrane protein</topology>
    </subcellularLocation>
    <subcellularLocation>
        <location evidence="7">Cell membrane</location>
        <topology evidence="7">Single-pass type II membrane protein</topology>
    </subcellularLocation>
</comment>
<comment type="caution">
    <text evidence="9">The sequence shown here is derived from an EMBL/GenBank/DDBJ whole genome shotgun (WGS) entry which is preliminary data.</text>
</comment>
<keyword evidence="7" id="KW-0813">Transport</keyword>
<keyword evidence="6 8" id="KW-0472">Membrane</keyword>
<evidence type="ECO:0000256" key="2">
    <source>
        <dbReference type="ARBA" id="ARBA00005811"/>
    </source>
</evidence>
<dbReference type="AlphaFoldDB" id="A0A7Y8GVI5"/>
<protein>
    <submittedName>
        <fullName evidence="9">Biopolymer transporter ExbD</fullName>
    </submittedName>
</protein>
<accession>A0A7Y8GVI5</accession>
<dbReference type="RefSeq" id="WP_177134374.1">
    <property type="nucleotide sequence ID" value="NZ_JAGPWB010000012.1"/>
</dbReference>
<name>A0A7Y8GVI5_9BURK</name>
<evidence type="ECO:0000256" key="8">
    <source>
        <dbReference type="SAM" id="Phobius"/>
    </source>
</evidence>
<keyword evidence="4 7" id="KW-0812">Transmembrane</keyword>
<feature type="transmembrane region" description="Helical" evidence="8">
    <location>
        <begin position="15"/>
        <end position="35"/>
    </location>
</feature>
<comment type="similarity">
    <text evidence="2 7">Belongs to the ExbD/TolR family.</text>
</comment>
<evidence type="ECO:0000313" key="10">
    <source>
        <dbReference type="Proteomes" id="UP000545507"/>
    </source>
</evidence>
<keyword evidence="3" id="KW-1003">Cell membrane</keyword>
<dbReference type="PANTHER" id="PTHR30558">
    <property type="entry name" value="EXBD MEMBRANE COMPONENT OF PMF-DRIVEN MACROMOLECULE IMPORT SYSTEM"/>
    <property type="match status" value="1"/>
</dbReference>
<dbReference type="Proteomes" id="UP000545507">
    <property type="component" value="Unassembled WGS sequence"/>
</dbReference>
<proteinExistence type="inferred from homology"/>
<evidence type="ECO:0000256" key="6">
    <source>
        <dbReference type="ARBA" id="ARBA00023136"/>
    </source>
</evidence>
<dbReference type="PANTHER" id="PTHR30558:SF3">
    <property type="entry name" value="BIOPOLYMER TRANSPORT PROTEIN EXBD-RELATED"/>
    <property type="match status" value="1"/>
</dbReference>
<keyword evidence="7" id="KW-0653">Protein transport</keyword>
<dbReference type="GO" id="GO:0022857">
    <property type="term" value="F:transmembrane transporter activity"/>
    <property type="evidence" value="ECO:0007669"/>
    <property type="project" value="InterPro"/>
</dbReference>
<dbReference type="EMBL" id="VYGV01000006">
    <property type="protein sequence ID" value="NWF44837.1"/>
    <property type="molecule type" value="Genomic_DNA"/>
</dbReference>
<evidence type="ECO:0000256" key="3">
    <source>
        <dbReference type="ARBA" id="ARBA00022475"/>
    </source>
</evidence>
<sequence length="145" mass="15805">MNFRPGSRDEPEINLIPFIDILLVVLIFLMLTTTYSKFTQLQVNLPVADAQAQRTEPKEVIVSVSSDGRYAINKDVLEGSGVEMLTRALTQASQDSREVVIVISADAAATHQSVINVMDAARRAGLVQITFATQQSGSQRARGKS</sequence>
<keyword evidence="10" id="KW-1185">Reference proteome</keyword>
<organism evidence="9 10">
    <name type="scientific">Hydrogenophaga aromaticivorans</name>
    <dbReference type="NCBI Taxonomy" id="2610898"/>
    <lineage>
        <taxon>Bacteria</taxon>
        <taxon>Pseudomonadati</taxon>
        <taxon>Pseudomonadota</taxon>
        <taxon>Betaproteobacteria</taxon>
        <taxon>Burkholderiales</taxon>
        <taxon>Comamonadaceae</taxon>
        <taxon>Hydrogenophaga</taxon>
    </lineage>
</organism>
<reference evidence="9 10" key="1">
    <citation type="submission" date="2019-09" db="EMBL/GenBank/DDBJ databases">
        <title>Hydrogenophaga aromatica sp. nov., isolated from a para-xylene-degrading enrichment culture.</title>
        <authorList>
            <person name="Tancsics A."/>
            <person name="Banerjee S."/>
        </authorList>
    </citation>
    <scope>NUCLEOTIDE SEQUENCE [LARGE SCALE GENOMIC DNA]</scope>
    <source>
        <strain evidence="9 10">D2P1</strain>
    </source>
</reference>
<keyword evidence="5 8" id="KW-1133">Transmembrane helix</keyword>